<evidence type="ECO:0000313" key="5">
    <source>
        <dbReference type="Proteomes" id="UP000195607"/>
    </source>
</evidence>
<keyword evidence="2" id="KW-0479">Metal-binding</keyword>
<dbReference type="PANTHER" id="PTHR36843:SF1">
    <property type="entry name" value="COPROHEME DECARBOXYLASE"/>
    <property type="match status" value="1"/>
</dbReference>
<evidence type="ECO:0000256" key="1">
    <source>
        <dbReference type="ARBA" id="ARBA00022617"/>
    </source>
</evidence>
<sequence>MEEKTSELYMLIFSIKESKQEIIKKSLEENKEKIISNSGLKHLNLYESLRGDCDIIGWVSADDPSNILSFLKVLKTIIDGKGEIVHSFHSIYQRSPYLKNSLKIEEQIQNSRKKYIIAYPMSKSNDWYILPYEDRKRIMDEHIRTAMTDPNNKDILSYTTYSFGIGDQEFVVIYETDSLYSWMKVTEKLREVEARKWIIKETPILTGIRI</sequence>
<dbReference type="RefSeq" id="WP_148689892.1">
    <property type="nucleotide sequence ID" value="NZ_LT671858.1"/>
</dbReference>
<evidence type="ECO:0000256" key="2">
    <source>
        <dbReference type="ARBA" id="ARBA00022723"/>
    </source>
</evidence>
<evidence type="ECO:0000256" key="3">
    <source>
        <dbReference type="ARBA" id="ARBA00023004"/>
    </source>
</evidence>
<dbReference type="GeneID" id="41588507"/>
<dbReference type="EMBL" id="LT671858">
    <property type="protein sequence ID" value="SIM68726.1"/>
    <property type="molecule type" value="Genomic_DNA"/>
</dbReference>
<organism evidence="4 5">
    <name type="scientific">Cuniculiplasma divulgatum</name>
    <dbReference type="NCBI Taxonomy" id="1673428"/>
    <lineage>
        <taxon>Archaea</taxon>
        <taxon>Methanobacteriati</taxon>
        <taxon>Thermoplasmatota</taxon>
        <taxon>Thermoplasmata</taxon>
        <taxon>Thermoplasmatales</taxon>
        <taxon>Cuniculiplasmataceae</taxon>
        <taxon>Cuniculiplasma</taxon>
    </lineage>
</organism>
<dbReference type="AlphaFoldDB" id="A0A1N5V7H3"/>
<name>A0A1N5V7H3_9ARCH</name>
<proteinExistence type="predicted"/>
<dbReference type="GO" id="GO:0020037">
    <property type="term" value="F:heme binding"/>
    <property type="evidence" value="ECO:0007669"/>
    <property type="project" value="InterPro"/>
</dbReference>
<keyword evidence="3" id="KW-0408">Iron</keyword>
<dbReference type="Pfam" id="PF06778">
    <property type="entry name" value="Chlor_dismutase"/>
    <property type="match status" value="1"/>
</dbReference>
<keyword evidence="1" id="KW-0349">Heme</keyword>
<evidence type="ECO:0000313" key="4">
    <source>
        <dbReference type="EMBL" id="SIM68726.1"/>
    </source>
</evidence>
<dbReference type="SUPFAM" id="SSF54909">
    <property type="entry name" value="Dimeric alpha+beta barrel"/>
    <property type="match status" value="1"/>
</dbReference>
<dbReference type="InterPro" id="IPR010644">
    <property type="entry name" value="ChdC/CLD"/>
</dbReference>
<accession>A0A1N5V7H3</accession>
<dbReference type="GO" id="GO:0046872">
    <property type="term" value="F:metal ion binding"/>
    <property type="evidence" value="ECO:0007669"/>
    <property type="project" value="UniProtKB-KW"/>
</dbReference>
<dbReference type="PANTHER" id="PTHR36843">
    <property type="entry name" value="HEME-DEPENDENT PEROXIDASE YWFI-RELATED"/>
    <property type="match status" value="1"/>
</dbReference>
<protein>
    <submittedName>
        <fullName evidence="4">Chlorite dismutase</fullName>
    </submittedName>
</protein>
<dbReference type="GO" id="GO:0016491">
    <property type="term" value="F:oxidoreductase activity"/>
    <property type="evidence" value="ECO:0007669"/>
    <property type="project" value="InterPro"/>
</dbReference>
<gene>
    <name evidence="4" type="ORF">CSP5_1256</name>
</gene>
<dbReference type="Proteomes" id="UP000195607">
    <property type="component" value="Chromosome I"/>
</dbReference>
<dbReference type="Gene3D" id="3.30.70.1030">
    <property type="entry name" value="Apc35880, domain 1"/>
    <property type="match status" value="1"/>
</dbReference>
<reference evidence="4 5" key="1">
    <citation type="submission" date="2016-04" db="EMBL/GenBank/DDBJ databases">
        <authorList>
            <person name="Evans L.H."/>
            <person name="Alamgir A."/>
            <person name="Owens N."/>
            <person name="Weber N.D."/>
            <person name="Virtaneva K."/>
            <person name="Barbian K."/>
            <person name="Babar A."/>
            <person name="Rosenke K."/>
        </authorList>
    </citation>
    <scope>NUCLEOTIDE SEQUENCE [LARGE SCALE GENOMIC DNA]</scope>
    <source>
        <strain evidence="5">S5(T) (JCM 30642 \VKM B-2941)</strain>
    </source>
</reference>
<dbReference type="InterPro" id="IPR011008">
    <property type="entry name" value="Dimeric_a/b-barrel"/>
</dbReference>